<evidence type="ECO:0000256" key="1">
    <source>
        <dbReference type="SAM" id="MobiDB-lite"/>
    </source>
</evidence>
<dbReference type="EMBL" id="BPLR01010098">
    <property type="protein sequence ID" value="GIY36847.1"/>
    <property type="molecule type" value="Genomic_DNA"/>
</dbReference>
<dbReference type="AlphaFoldDB" id="A0AAV4STX0"/>
<accession>A0AAV4STX0</accession>
<feature type="region of interest" description="Disordered" evidence="1">
    <location>
        <begin position="36"/>
        <end position="56"/>
    </location>
</feature>
<dbReference type="Proteomes" id="UP001054945">
    <property type="component" value="Unassembled WGS sequence"/>
</dbReference>
<organism evidence="2 3">
    <name type="scientific">Caerostris extrusa</name>
    <name type="common">Bark spider</name>
    <name type="synonym">Caerostris bankana</name>
    <dbReference type="NCBI Taxonomy" id="172846"/>
    <lineage>
        <taxon>Eukaryota</taxon>
        <taxon>Metazoa</taxon>
        <taxon>Ecdysozoa</taxon>
        <taxon>Arthropoda</taxon>
        <taxon>Chelicerata</taxon>
        <taxon>Arachnida</taxon>
        <taxon>Araneae</taxon>
        <taxon>Araneomorphae</taxon>
        <taxon>Entelegynae</taxon>
        <taxon>Araneoidea</taxon>
        <taxon>Araneidae</taxon>
        <taxon>Caerostris</taxon>
    </lineage>
</organism>
<gene>
    <name evidence="2" type="ORF">CEXT_415651</name>
</gene>
<keyword evidence="3" id="KW-1185">Reference proteome</keyword>
<comment type="caution">
    <text evidence="2">The sequence shown here is derived from an EMBL/GenBank/DDBJ whole genome shotgun (WGS) entry which is preliminary data.</text>
</comment>
<sequence>MLSIGSVSDLKMLVMEVPQVCRWIASSNFLRHHPATRVGVTDGGGQRREGGAAPFVRNSLESRRSEEVSADVDNNVDFYLIGHLGWQCQEHVSCWKK</sequence>
<evidence type="ECO:0000313" key="2">
    <source>
        <dbReference type="EMBL" id="GIY36847.1"/>
    </source>
</evidence>
<reference evidence="2 3" key="1">
    <citation type="submission" date="2021-06" db="EMBL/GenBank/DDBJ databases">
        <title>Caerostris extrusa draft genome.</title>
        <authorList>
            <person name="Kono N."/>
            <person name="Arakawa K."/>
        </authorList>
    </citation>
    <scope>NUCLEOTIDE SEQUENCE [LARGE SCALE GENOMIC DNA]</scope>
</reference>
<proteinExistence type="predicted"/>
<protein>
    <submittedName>
        <fullName evidence="2">Uncharacterized protein</fullName>
    </submittedName>
</protein>
<evidence type="ECO:0000313" key="3">
    <source>
        <dbReference type="Proteomes" id="UP001054945"/>
    </source>
</evidence>
<name>A0AAV4STX0_CAEEX</name>